<dbReference type="InterPro" id="IPR026001">
    <property type="entry name" value="Abi-like_C"/>
</dbReference>
<gene>
    <name evidence="2" type="ORF">A3844_25240</name>
</gene>
<evidence type="ECO:0000259" key="1">
    <source>
        <dbReference type="Pfam" id="PF14355"/>
    </source>
</evidence>
<dbReference type="Proteomes" id="UP000186058">
    <property type="component" value="Unassembled WGS sequence"/>
</dbReference>
<dbReference type="EMBL" id="LVWI01000073">
    <property type="protein sequence ID" value="OKP81760.1"/>
    <property type="molecule type" value="Genomic_DNA"/>
</dbReference>
<dbReference type="RefSeq" id="WP_074108925.1">
    <property type="nucleotide sequence ID" value="NZ_LVWI01000073.1"/>
</dbReference>
<evidence type="ECO:0000313" key="3">
    <source>
        <dbReference type="Proteomes" id="UP000186058"/>
    </source>
</evidence>
<sequence>MSDLSKIQKTKIEKLFEMGSGYVLGFSNRTFAQFILEIVDKDIYEERYSIFGDSKANRLRAFWKLESNYLVAKLTLELLEHWKTNKSLLEIDIEPKENALYEECTKFLEALKNDGISEHIENLMEPDIGDNDFSLLARTIRDSIEKNEPEVALDRLHTYVVKYVRSLCDKHGITYDNNKPLHSFYGEYVKYLRKNSYIESEMTERILKNSISILDAFNDVRNNRSFAHDNKILNYHESMLIFKNISSTISFIESIEIKMQSSNKKIEDWELPF</sequence>
<proteinExistence type="predicted"/>
<organism evidence="2 3">
    <name type="scientific">Paenibacillus helianthi</name>
    <dbReference type="NCBI Taxonomy" id="1349432"/>
    <lineage>
        <taxon>Bacteria</taxon>
        <taxon>Bacillati</taxon>
        <taxon>Bacillota</taxon>
        <taxon>Bacilli</taxon>
        <taxon>Bacillales</taxon>
        <taxon>Paenibacillaceae</taxon>
        <taxon>Paenibacillus</taxon>
    </lineage>
</organism>
<feature type="domain" description="Abortive infection protein-like C-terminal" evidence="1">
    <location>
        <begin position="183"/>
        <end position="252"/>
    </location>
</feature>
<accession>A0ABX3EIY6</accession>
<dbReference type="Pfam" id="PF14355">
    <property type="entry name" value="Abi_C"/>
    <property type="match status" value="1"/>
</dbReference>
<keyword evidence="3" id="KW-1185">Reference proteome</keyword>
<protein>
    <recommendedName>
        <fullName evidence="1">Abortive infection protein-like C-terminal domain-containing protein</fullName>
    </recommendedName>
</protein>
<comment type="caution">
    <text evidence="2">The sequence shown here is derived from an EMBL/GenBank/DDBJ whole genome shotgun (WGS) entry which is preliminary data.</text>
</comment>
<reference evidence="2 3" key="1">
    <citation type="submission" date="2016-03" db="EMBL/GenBank/DDBJ databases">
        <authorList>
            <person name="Sant'Anna F.H."/>
            <person name="Ambrosini A."/>
            <person name="Souza R."/>
            <person name="Bach E."/>
            <person name="Fernandes G."/>
            <person name="Balsanelli E."/>
            <person name="Baura V.A."/>
            <person name="Souza E.M."/>
            <person name="Passaglia L."/>
        </authorList>
    </citation>
    <scope>NUCLEOTIDE SEQUENCE [LARGE SCALE GENOMIC DNA]</scope>
    <source>
        <strain evidence="2 3">P26E</strain>
    </source>
</reference>
<evidence type="ECO:0000313" key="2">
    <source>
        <dbReference type="EMBL" id="OKP81760.1"/>
    </source>
</evidence>
<name>A0ABX3EIY6_9BACL</name>